<dbReference type="SUPFAM" id="SSF110296">
    <property type="entry name" value="Oligoxyloglucan reducing end-specific cellobiohydrolase"/>
    <property type="match status" value="1"/>
</dbReference>
<reference evidence="2 3" key="1">
    <citation type="submission" date="2018-05" db="EMBL/GenBank/DDBJ databases">
        <authorList>
            <person name="Goeker M."/>
            <person name="Huntemann M."/>
            <person name="Clum A."/>
            <person name="Pillay M."/>
            <person name="Palaniappan K."/>
            <person name="Varghese N."/>
            <person name="Mikhailova N."/>
            <person name="Stamatis D."/>
            <person name="Reddy T."/>
            <person name="Daum C."/>
            <person name="Shapiro N."/>
            <person name="Ivanova N."/>
            <person name="Kyrpides N."/>
            <person name="Woyke T."/>
        </authorList>
    </citation>
    <scope>NUCLEOTIDE SEQUENCE [LARGE SCALE GENOMIC DNA]</scope>
    <source>
        <strain evidence="2 3">DSM 26524</strain>
    </source>
</reference>
<gene>
    <name evidence="2" type="ORF">C7383_107119</name>
</gene>
<dbReference type="RefSeq" id="WP_109626904.1">
    <property type="nucleotide sequence ID" value="NZ_JANKBI010000007.1"/>
</dbReference>
<keyword evidence="1" id="KW-1133">Transmembrane helix</keyword>
<dbReference type="InterPro" id="IPR015943">
    <property type="entry name" value="WD40/YVTN_repeat-like_dom_sf"/>
</dbReference>
<organism evidence="2 3">
    <name type="scientific">Murimonas intestini</name>
    <dbReference type="NCBI Taxonomy" id="1337051"/>
    <lineage>
        <taxon>Bacteria</taxon>
        <taxon>Bacillati</taxon>
        <taxon>Bacillota</taxon>
        <taxon>Clostridia</taxon>
        <taxon>Lachnospirales</taxon>
        <taxon>Lachnospiraceae</taxon>
        <taxon>Murimonas</taxon>
    </lineage>
</organism>
<feature type="transmembrane region" description="Helical" evidence="1">
    <location>
        <begin position="20"/>
        <end position="38"/>
    </location>
</feature>
<dbReference type="Proteomes" id="UP000245412">
    <property type="component" value="Unassembled WGS sequence"/>
</dbReference>
<accession>A0AB73T3L0</accession>
<evidence type="ECO:0000313" key="2">
    <source>
        <dbReference type="EMBL" id="PWJ75112.1"/>
    </source>
</evidence>
<evidence type="ECO:0008006" key="4">
    <source>
        <dbReference type="Google" id="ProtNLM"/>
    </source>
</evidence>
<evidence type="ECO:0000256" key="1">
    <source>
        <dbReference type="SAM" id="Phobius"/>
    </source>
</evidence>
<dbReference type="AlphaFoldDB" id="A0AB73T3L0"/>
<keyword evidence="3" id="KW-1185">Reference proteome</keyword>
<sequence>MTEKRLKHPSKKMNLGIKIFLIITVVMVLCTVCTAFVWSQYKAPQIMGAEVPADASDNTIESITRKWFEEWSDGHEGWKVPPSYRLKDTEIINLDSLEDGYIEVHYRARISWWSQKAVQNLELISTDSRNVYEGQWVLKWQEEDGLWKITEVLSPVQYQIQSPEFQEEINKPQTDHFSYDSSKKEAPFVKDGVLYVTYDGGMNFIEVPDGYEQVLKTPNGTYNEYLPDGSCLVTSSLTAFAGFSGGKTKLIYSTDEGKSWQESIIYEGGYYANTFLSKTDNFCYVTFAVDRTGGSDYYGSFRSSDLTGWESVSLPDPLFSNASCVCWTDDNTGYYAGSSDSYYMTKDAGKSYEMYSLPHDNDIIASLGYNPYDCMESIYQEEGITYMVVGQGDDGDYARNGTLLKALFKSEDGIHFSFVNEIEDKTSEAG</sequence>
<proteinExistence type="predicted"/>
<dbReference type="EMBL" id="QGGY01000007">
    <property type="protein sequence ID" value="PWJ75112.1"/>
    <property type="molecule type" value="Genomic_DNA"/>
</dbReference>
<keyword evidence="1" id="KW-0812">Transmembrane</keyword>
<dbReference type="Gene3D" id="2.130.10.10">
    <property type="entry name" value="YVTN repeat-like/Quinoprotein amine dehydrogenase"/>
    <property type="match status" value="1"/>
</dbReference>
<protein>
    <recommendedName>
        <fullName evidence="4">Exo-alpha-sialidase</fullName>
    </recommendedName>
</protein>
<keyword evidence="1" id="KW-0472">Membrane</keyword>
<comment type="caution">
    <text evidence="2">The sequence shown here is derived from an EMBL/GenBank/DDBJ whole genome shotgun (WGS) entry which is preliminary data.</text>
</comment>
<evidence type="ECO:0000313" key="3">
    <source>
        <dbReference type="Proteomes" id="UP000245412"/>
    </source>
</evidence>
<name>A0AB73T3L0_9FIRM</name>